<sequence>MSYLLYVLGAAIIIVTLIDIIWTTLWVDGGAGWITDRLTTGIWRRILKSGKENLMNISGPLILTVTLFTWFFLLWFGATVFFAGDLGAIVHSSSSQSITWYQLPYYSGFVVFTLGIGDFTPQTTFFQITTALFSGIGMLMLTFGASYILSIVSVVVEKRTLARNIMGIGESSVDFLQTIWNGKNFNQLDDVLADLNSQITQYTLQIQAFPLLQYYHSEDIEKATTVAIAVLYDSVLVLRYGIKTERLVNTTLVDATVKSINNFIDTSSDGYGNLFEDYYKNPPELELSSLEQTRIPLNRQEDYEKNMEEYEDKRHQLQKIIMIDHHDWPNQ</sequence>
<feature type="transmembrane region" description="Helical" evidence="1">
    <location>
        <begin position="61"/>
        <end position="83"/>
    </location>
</feature>
<protein>
    <recommendedName>
        <fullName evidence="4">Ion channel</fullName>
    </recommendedName>
</protein>
<gene>
    <name evidence="2" type="ORF">SAMN04489868_1761</name>
</gene>
<evidence type="ECO:0000313" key="2">
    <source>
        <dbReference type="EMBL" id="SFH94790.1"/>
    </source>
</evidence>
<keyword evidence="3" id="KW-1185">Reference proteome</keyword>
<dbReference type="AlphaFoldDB" id="A0A1I3E721"/>
<dbReference type="RefSeq" id="WP_092093890.1">
    <property type="nucleotide sequence ID" value="NZ_FOQE01000076.1"/>
</dbReference>
<dbReference type="Gene3D" id="1.10.287.70">
    <property type="match status" value="1"/>
</dbReference>
<proteinExistence type="predicted"/>
<name>A0A1I3E721_9LACT</name>
<reference evidence="2 3" key="1">
    <citation type="submission" date="2016-10" db="EMBL/GenBank/DDBJ databases">
        <authorList>
            <person name="de Groot N.N."/>
        </authorList>
    </citation>
    <scope>NUCLEOTIDE SEQUENCE [LARGE SCALE GENOMIC DNA]</scope>
    <source>
        <strain evidence="2 3">DSM 27630</strain>
    </source>
</reference>
<dbReference type="Proteomes" id="UP000198668">
    <property type="component" value="Unassembled WGS sequence"/>
</dbReference>
<dbReference type="OrthoDB" id="3422146at2"/>
<dbReference type="SUPFAM" id="SSF81324">
    <property type="entry name" value="Voltage-gated potassium channels"/>
    <property type="match status" value="1"/>
</dbReference>
<feature type="transmembrane region" description="Helical" evidence="1">
    <location>
        <begin position="132"/>
        <end position="156"/>
    </location>
</feature>
<evidence type="ECO:0000313" key="3">
    <source>
        <dbReference type="Proteomes" id="UP000198668"/>
    </source>
</evidence>
<evidence type="ECO:0008006" key="4">
    <source>
        <dbReference type="Google" id="ProtNLM"/>
    </source>
</evidence>
<keyword evidence="1" id="KW-1133">Transmembrane helix</keyword>
<evidence type="ECO:0000256" key="1">
    <source>
        <dbReference type="SAM" id="Phobius"/>
    </source>
</evidence>
<dbReference type="EMBL" id="FOQE01000076">
    <property type="protein sequence ID" value="SFH94790.1"/>
    <property type="molecule type" value="Genomic_DNA"/>
</dbReference>
<feature type="transmembrane region" description="Helical" evidence="1">
    <location>
        <begin position="6"/>
        <end position="27"/>
    </location>
</feature>
<keyword evidence="1" id="KW-0812">Transmembrane</keyword>
<feature type="transmembrane region" description="Helical" evidence="1">
    <location>
        <begin position="103"/>
        <end position="120"/>
    </location>
</feature>
<organism evidence="2 3">
    <name type="scientific">Pisciglobus halotolerans</name>
    <dbReference type="NCBI Taxonomy" id="745365"/>
    <lineage>
        <taxon>Bacteria</taxon>
        <taxon>Bacillati</taxon>
        <taxon>Bacillota</taxon>
        <taxon>Bacilli</taxon>
        <taxon>Lactobacillales</taxon>
        <taxon>Carnobacteriaceae</taxon>
    </lineage>
</organism>
<keyword evidence="1" id="KW-0472">Membrane</keyword>
<accession>A0A1I3E721</accession>